<dbReference type="Pfam" id="PF17180">
    <property type="entry name" value="Zn_ribbon_3CxxC_2"/>
    <property type="match status" value="1"/>
</dbReference>
<reference evidence="7" key="2">
    <citation type="submission" date="2014-05" db="EMBL/GenBank/DDBJ databases">
        <title>The genome and life-stage specific transcriptomes of Globodera pallida elucidate key aspects of plant parasitism by a cyst nematode.</title>
        <authorList>
            <person name="Cotton J.A."/>
            <person name="Lilley C.J."/>
            <person name="Jones L.M."/>
            <person name="Kikuchi T."/>
            <person name="Reid A.J."/>
            <person name="Thorpe P."/>
            <person name="Tsai I.J."/>
            <person name="Beasley H."/>
            <person name="Blok V."/>
            <person name="Cock P.J.A."/>
            <person name="Van den Akker S.E."/>
            <person name="Holroyd N."/>
            <person name="Hunt M."/>
            <person name="Mantelin S."/>
            <person name="Naghra H."/>
            <person name="Pain A."/>
            <person name="Palomares-Rius J.E."/>
            <person name="Zarowiecki M."/>
            <person name="Berriman M."/>
            <person name="Jones J.T."/>
            <person name="Urwin P.E."/>
        </authorList>
    </citation>
    <scope>NUCLEOTIDE SEQUENCE [LARGE SCALE GENOMIC DNA]</scope>
    <source>
        <strain evidence="7">Lindley</strain>
    </source>
</reference>
<dbReference type="GO" id="GO:0008270">
    <property type="term" value="F:zinc ion binding"/>
    <property type="evidence" value="ECO:0007669"/>
    <property type="project" value="UniProtKB-KW"/>
</dbReference>
<dbReference type="InterPro" id="IPR033446">
    <property type="entry name" value="ZCCHC24_Znf-3CxxC"/>
</dbReference>
<evidence type="ECO:0000256" key="1">
    <source>
        <dbReference type="ARBA" id="ARBA00022723"/>
    </source>
</evidence>
<dbReference type="WBParaSite" id="GPLIN_000412900">
    <property type="protein sequence ID" value="GPLIN_000412900"/>
    <property type="gene ID" value="GPLIN_000412900"/>
</dbReference>
<feature type="coiled-coil region" evidence="4">
    <location>
        <begin position="129"/>
        <end position="163"/>
    </location>
</feature>
<feature type="coiled-coil region" evidence="4">
    <location>
        <begin position="9"/>
        <end position="92"/>
    </location>
</feature>
<evidence type="ECO:0000313" key="7">
    <source>
        <dbReference type="Proteomes" id="UP000050741"/>
    </source>
</evidence>
<dbReference type="Proteomes" id="UP000050741">
    <property type="component" value="Unassembled WGS sequence"/>
</dbReference>
<sequence length="354" mass="40279">MSSKLQALTKQFNGDLELLQKELKKIEAENETKQSQFANEQNLLMEARTESELKQRKLQQLKDSLVVSEKALTESQSEFDNKQEQLNLLMRKYRMTASKRNEKFKMALQIMRRVTIKEEDQYGNMEEYKRTMQQQIAEFKSEIALGQQELKTKRDELTVLEKEFASSVDQPAIGPELKREISEHCIEALKCQRKQLVETKMLNHNMRIGRYPGHYISDCPARFNSPYEELTPYQGRKKCYGEFQCEQCKRKWTSQNSVANEAQSCIKCHVPVFPHKQLPVDKAVALGLVKLQRLPVTNIGSSSSTENLFEQGGVGLFLDESSGNSFIGTSDSASSSPSLTPPMVGASATTSLMI</sequence>
<keyword evidence="7" id="KW-1185">Reference proteome</keyword>
<accession>A0A183BU43</accession>
<name>A0A183BU43_GLOPA</name>
<evidence type="ECO:0000256" key="4">
    <source>
        <dbReference type="SAM" id="Coils"/>
    </source>
</evidence>
<evidence type="ECO:0000256" key="2">
    <source>
        <dbReference type="ARBA" id="ARBA00022771"/>
    </source>
</evidence>
<keyword evidence="1" id="KW-0479">Metal-binding</keyword>
<dbReference type="AlphaFoldDB" id="A0A183BU43"/>
<protein>
    <submittedName>
        <fullName evidence="8">Zf-3CxxC domain-containing protein</fullName>
    </submittedName>
</protein>
<evidence type="ECO:0000259" key="6">
    <source>
        <dbReference type="SMART" id="SM01328"/>
    </source>
</evidence>
<feature type="domain" description="3CxxC-type" evidence="6">
    <location>
        <begin position="238"/>
        <end position="287"/>
    </location>
</feature>
<reference evidence="8" key="3">
    <citation type="submission" date="2016-06" db="UniProtKB">
        <authorList>
            <consortium name="WormBaseParasite"/>
        </authorList>
    </citation>
    <scope>IDENTIFICATION</scope>
</reference>
<evidence type="ECO:0000313" key="8">
    <source>
        <dbReference type="WBParaSite" id="GPLIN_000412900"/>
    </source>
</evidence>
<reference evidence="7" key="1">
    <citation type="submission" date="2013-12" db="EMBL/GenBank/DDBJ databases">
        <authorList>
            <person name="Aslett M."/>
        </authorList>
    </citation>
    <scope>NUCLEOTIDE SEQUENCE [LARGE SCALE GENOMIC DNA]</scope>
    <source>
        <strain evidence="7">Lindley</strain>
    </source>
</reference>
<evidence type="ECO:0000256" key="5">
    <source>
        <dbReference type="SAM" id="MobiDB-lite"/>
    </source>
</evidence>
<evidence type="ECO:0000256" key="3">
    <source>
        <dbReference type="ARBA" id="ARBA00022833"/>
    </source>
</evidence>
<organism evidence="7 8">
    <name type="scientific">Globodera pallida</name>
    <name type="common">Potato cyst nematode worm</name>
    <name type="synonym">Heterodera pallida</name>
    <dbReference type="NCBI Taxonomy" id="36090"/>
    <lineage>
        <taxon>Eukaryota</taxon>
        <taxon>Metazoa</taxon>
        <taxon>Ecdysozoa</taxon>
        <taxon>Nematoda</taxon>
        <taxon>Chromadorea</taxon>
        <taxon>Rhabditida</taxon>
        <taxon>Tylenchina</taxon>
        <taxon>Tylenchomorpha</taxon>
        <taxon>Tylenchoidea</taxon>
        <taxon>Heteroderidae</taxon>
        <taxon>Heteroderinae</taxon>
        <taxon>Globodera</taxon>
    </lineage>
</organism>
<keyword evidence="3" id="KW-0862">Zinc</keyword>
<dbReference type="InterPro" id="IPR027377">
    <property type="entry name" value="ZAR1/RTP1-5-like_Znf-3CxxC"/>
</dbReference>
<proteinExistence type="predicted"/>
<feature type="region of interest" description="Disordered" evidence="5">
    <location>
        <begin position="328"/>
        <end position="354"/>
    </location>
</feature>
<keyword evidence="2" id="KW-0863">Zinc-finger</keyword>
<keyword evidence="4" id="KW-0175">Coiled coil</keyword>
<dbReference type="SMART" id="SM01328">
    <property type="entry name" value="zf-3CxxC"/>
    <property type="match status" value="1"/>
</dbReference>